<protein>
    <submittedName>
        <fullName evidence="2">Tfp pilus assembly protein PilN</fullName>
    </submittedName>
</protein>
<dbReference type="PANTHER" id="PTHR40278:SF1">
    <property type="entry name" value="DNA UTILIZATION PROTEIN HOFN"/>
    <property type="match status" value="1"/>
</dbReference>
<feature type="transmembrane region" description="Helical" evidence="1">
    <location>
        <begin position="25"/>
        <end position="47"/>
    </location>
</feature>
<keyword evidence="3" id="KW-1185">Reference proteome</keyword>
<dbReference type="InterPro" id="IPR007813">
    <property type="entry name" value="PilN"/>
</dbReference>
<dbReference type="Proteomes" id="UP000243819">
    <property type="component" value="Unassembled WGS sequence"/>
</dbReference>
<proteinExistence type="predicted"/>
<dbReference type="InterPro" id="IPR052534">
    <property type="entry name" value="Extracell_DNA_Util/SecSys_Comp"/>
</dbReference>
<organism evidence="2 3">
    <name type="scientific">Anaerobranca gottschalkii DSM 13577</name>
    <dbReference type="NCBI Taxonomy" id="1120990"/>
    <lineage>
        <taxon>Bacteria</taxon>
        <taxon>Bacillati</taxon>
        <taxon>Bacillota</taxon>
        <taxon>Clostridia</taxon>
        <taxon>Eubacteriales</taxon>
        <taxon>Proteinivoracaceae</taxon>
        <taxon>Anaerobranca</taxon>
    </lineage>
</organism>
<keyword evidence="1" id="KW-0812">Transmembrane</keyword>
<evidence type="ECO:0000256" key="1">
    <source>
        <dbReference type="SAM" id="Phobius"/>
    </source>
</evidence>
<dbReference type="OrthoDB" id="9956235at2"/>
<accession>A0A1H9Y440</accession>
<reference evidence="3" key="1">
    <citation type="submission" date="2016-10" db="EMBL/GenBank/DDBJ databases">
        <authorList>
            <person name="Varghese N."/>
            <person name="Submissions S."/>
        </authorList>
    </citation>
    <scope>NUCLEOTIDE SEQUENCE [LARGE SCALE GENOMIC DNA]</scope>
    <source>
        <strain evidence="3">DSM 13577</strain>
    </source>
</reference>
<gene>
    <name evidence="2" type="ORF">SAMN03080614_1001143</name>
</gene>
<sequence>MNNINLLPVEYRPKPSFSPQSFFKLFLPVLLVFILLLWVLSVSIDIWETKALIREKEGNIEILQKKLASVDTELNSLLVIENLVKNIEQLEESSVNFTYILDTLEEATPVGVELTSFNIREMVISIQAEGENLSVISTFLDNLYNWEFGGRPALSGLNYSNDKYFFSVQIEGWRVSP</sequence>
<evidence type="ECO:0000313" key="3">
    <source>
        <dbReference type="Proteomes" id="UP000243819"/>
    </source>
</evidence>
<evidence type="ECO:0000313" key="2">
    <source>
        <dbReference type="EMBL" id="SES63440.1"/>
    </source>
</evidence>
<dbReference type="PANTHER" id="PTHR40278">
    <property type="entry name" value="DNA UTILIZATION PROTEIN HOFN"/>
    <property type="match status" value="1"/>
</dbReference>
<dbReference type="Pfam" id="PF05137">
    <property type="entry name" value="PilN"/>
    <property type="match status" value="1"/>
</dbReference>
<keyword evidence="1" id="KW-1133">Transmembrane helix</keyword>
<dbReference type="STRING" id="1120990.SAMN03080614_1001143"/>
<dbReference type="RefSeq" id="WP_091347900.1">
    <property type="nucleotide sequence ID" value="NZ_FOIF01000001.1"/>
</dbReference>
<dbReference type="AlphaFoldDB" id="A0A1H9Y440"/>
<name>A0A1H9Y440_9FIRM</name>
<dbReference type="EMBL" id="FOIF01000001">
    <property type="protein sequence ID" value="SES63440.1"/>
    <property type="molecule type" value="Genomic_DNA"/>
</dbReference>
<keyword evidence="1" id="KW-0472">Membrane</keyword>